<evidence type="ECO:0000256" key="1">
    <source>
        <dbReference type="SAM" id="SignalP"/>
    </source>
</evidence>
<dbReference type="RefSeq" id="WP_143182829.1">
    <property type="nucleotide sequence ID" value="NZ_FSQW01000002.1"/>
</dbReference>
<evidence type="ECO:0000313" key="3">
    <source>
        <dbReference type="Proteomes" id="UP000185192"/>
    </source>
</evidence>
<evidence type="ECO:0000313" key="2">
    <source>
        <dbReference type="EMBL" id="SIN83892.1"/>
    </source>
</evidence>
<gene>
    <name evidence="2" type="ORF">SAMN02745824_1987</name>
</gene>
<keyword evidence="1" id="KW-0732">Signal</keyword>
<dbReference type="AlphaFoldDB" id="A0A1N6ELG8"/>
<organism evidence="2 3">
    <name type="scientific">Parasphingorhabdus marina DSM 22363</name>
    <dbReference type="NCBI Taxonomy" id="1123272"/>
    <lineage>
        <taxon>Bacteria</taxon>
        <taxon>Pseudomonadati</taxon>
        <taxon>Pseudomonadota</taxon>
        <taxon>Alphaproteobacteria</taxon>
        <taxon>Sphingomonadales</taxon>
        <taxon>Sphingomonadaceae</taxon>
        <taxon>Parasphingorhabdus</taxon>
    </lineage>
</organism>
<dbReference type="EMBL" id="FSQW01000002">
    <property type="protein sequence ID" value="SIN83892.1"/>
    <property type="molecule type" value="Genomic_DNA"/>
</dbReference>
<accession>A0A1N6ELG8</accession>
<keyword evidence="3" id="KW-1185">Reference proteome</keyword>
<dbReference type="Proteomes" id="UP000185192">
    <property type="component" value="Unassembled WGS sequence"/>
</dbReference>
<protein>
    <submittedName>
        <fullName evidence="2">Uncharacterized protein</fullName>
    </submittedName>
</protein>
<feature type="chain" id="PRO_5013360206" evidence="1">
    <location>
        <begin position="27"/>
        <end position="138"/>
    </location>
</feature>
<dbReference type="OrthoDB" id="4630773at2"/>
<dbReference type="STRING" id="1123272.SAMN02745824_1987"/>
<reference evidence="3" key="1">
    <citation type="submission" date="2016-11" db="EMBL/GenBank/DDBJ databases">
        <authorList>
            <person name="Varghese N."/>
            <person name="Submissions S."/>
        </authorList>
    </citation>
    <scope>NUCLEOTIDE SEQUENCE [LARGE SCALE GENOMIC DNA]</scope>
    <source>
        <strain evidence="3">DSM 22363</strain>
    </source>
</reference>
<name>A0A1N6ELG8_9SPHN</name>
<proteinExistence type="predicted"/>
<sequence length="138" mass="14794">MKDMRRLSLTCAALAVPLSPIPAATAKGEMVLPDYSHVTSAAAARALAAEGKLVKILLFPAEFGGEDRPGNVVYVPPDAARAKDLSTGTLIRYFEEGLIDNLTVDAEYKGDSFIPSRILMKATHSSKDGTFNPTISIW</sequence>
<feature type="signal peptide" evidence="1">
    <location>
        <begin position="1"/>
        <end position="26"/>
    </location>
</feature>